<evidence type="ECO:0000259" key="7">
    <source>
        <dbReference type="Pfam" id="PF13850"/>
    </source>
</evidence>
<dbReference type="EMBL" id="HE806317">
    <property type="protein sequence ID" value="CCH59463.1"/>
    <property type="molecule type" value="Genomic_DNA"/>
</dbReference>
<keyword evidence="5" id="KW-0931">ER-Golgi transport</keyword>
<evidence type="ECO:0000256" key="4">
    <source>
        <dbReference type="ARBA" id="ARBA00023136"/>
    </source>
</evidence>
<dbReference type="FunCoup" id="I2GZB1">
    <property type="interactions" value="394"/>
</dbReference>
<feature type="domain" description="Endoplasmic reticulum vesicle transporter N-terminal" evidence="7">
    <location>
        <begin position="4"/>
        <end position="97"/>
    </location>
</feature>
<dbReference type="RefSeq" id="XP_004178982.1">
    <property type="nucleotide sequence ID" value="XM_004178934.1"/>
</dbReference>
<protein>
    <recommendedName>
        <fullName evidence="5">Endoplasmic reticulum-Golgi intermediate compartment protein</fullName>
    </recommendedName>
</protein>
<accession>I2GZB1</accession>
<evidence type="ECO:0000256" key="5">
    <source>
        <dbReference type="RuleBase" id="RU369013"/>
    </source>
</evidence>
<dbReference type="InterPro" id="IPR012936">
    <property type="entry name" value="Erv_C"/>
</dbReference>
<name>I2GZB1_HENB6</name>
<dbReference type="PANTHER" id="PTHR10984">
    <property type="entry name" value="ENDOPLASMIC RETICULUM-GOLGI INTERMEDIATE COMPARTMENT PROTEIN"/>
    <property type="match status" value="1"/>
</dbReference>
<dbReference type="GO" id="GO:0006890">
    <property type="term" value="P:retrograde vesicle-mediated transport, Golgi to endoplasmic reticulum"/>
    <property type="evidence" value="ECO:0007669"/>
    <property type="project" value="TreeGrafter"/>
</dbReference>
<dbReference type="GeneID" id="14494409"/>
<sequence length="355" mass="41026">MAGLKTFDAFPKTDDQHIKKSKKVGLTSILTYFFLLLITWTEFGNFFGGYIDQQYIINNDKLQDQVHELVHINLDIYIKLPCKWLDVNSRDITGDHTFVSNYLTFEDMPFFIPYGSKLNILHDIVTPNIDQILGEAIPAEFREKLDTIIPLDENGKPLYELDGCHVFGQIPVNRVQGELQFTAKGYGYMNWERTPYELINFDHVINEFSFGNFFPYIDNPLDNTAKINLDDPVTSWIYDTSVVPSYYRKLGAEVDTFQYSVSQYSYNGTSLQKMTSSTSVPGIFFKYDFEALSLVLTDHRISFFQFLIRLVAILSFVVYTAAWLFRLLDKVLIITMGPKWSLRYQPAAQSQPLLD</sequence>
<evidence type="ECO:0000313" key="8">
    <source>
        <dbReference type="EMBL" id="CCH59463.1"/>
    </source>
</evidence>
<feature type="transmembrane region" description="Helical" evidence="5">
    <location>
        <begin position="306"/>
        <end position="328"/>
    </location>
</feature>
<dbReference type="GO" id="GO:0030134">
    <property type="term" value="C:COPII-coated ER to Golgi transport vesicle"/>
    <property type="evidence" value="ECO:0007669"/>
    <property type="project" value="TreeGrafter"/>
</dbReference>
<evidence type="ECO:0000313" key="9">
    <source>
        <dbReference type="Proteomes" id="UP000002866"/>
    </source>
</evidence>
<dbReference type="KEGG" id="tbl:TBLA_0B06400"/>
<keyword evidence="5" id="KW-0256">Endoplasmic reticulum</keyword>
<dbReference type="eggNOG" id="KOG2667">
    <property type="taxonomic scope" value="Eukaryota"/>
</dbReference>
<evidence type="ECO:0000259" key="6">
    <source>
        <dbReference type="Pfam" id="PF07970"/>
    </source>
</evidence>
<keyword evidence="9" id="KW-1185">Reference proteome</keyword>
<comment type="function">
    <text evidence="5">Plays a role in transport between endoplasmic reticulum and Golgi.</text>
</comment>
<dbReference type="OrthoDB" id="5541786at2759"/>
<dbReference type="GO" id="GO:0033116">
    <property type="term" value="C:endoplasmic reticulum-Golgi intermediate compartment membrane"/>
    <property type="evidence" value="ECO:0007669"/>
    <property type="project" value="UniProtKB-SubCell"/>
</dbReference>
<keyword evidence="5" id="KW-0813">Transport</keyword>
<feature type="domain" description="Endoplasmic reticulum vesicle transporter C-terminal" evidence="6">
    <location>
        <begin position="162"/>
        <end position="321"/>
    </location>
</feature>
<comment type="similarity">
    <text evidence="5">Belongs to the ERGIC family.</text>
</comment>
<dbReference type="STRING" id="1071380.I2GZB1"/>
<gene>
    <name evidence="8" type="primary">TBLA0B06400</name>
    <name evidence="8" type="ORF">TBLA_0B06400</name>
</gene>
<dbReference type="OMA" id="MTNHYLR"/>
<dbReference type="GO" id="GO:0005789">
    <property type="term" value="C:endoplasmic reticulum membrane"/>
    <property type="evidence" value="ECO:0007669"/>
    <property type="project" value="UniProtKB-SubCell"/>
</dbReference>
<dbReference type="Proteomes" id="UP000002866">
    <property type="component" value="Chromosome 2"/>
</dbReference>
<dbReference type="GO" id="GO:0000139">
    <property type="term" value="C:Golgi membrane"/>
    <property type="evidence" value="ECO:0007669"/>
    <property type="project" value="UniProtKB-SubCell"/>
</dbReference>
<organism evidence="8 9">
    <name type="scientific">Henningerozyma blattae (strain ATCC 34711 / CBS 6284 / DSM 70876 / NBRC 10599 / NRRL Y-10934 / UCD 77-7)</name>
    <name type="common">Yeast</name>
    <name type="synonym">Tetrapisispora blattae</name>
    <dbReference type="NCBI Taxonomy" id="1071380"/>
    <lineage>
        <taxon>Eukaryota</taxon>
        <taxon>Fungi</taxon>
        <taxon>Dikarya</taxon>
        <taxon>Ascomycota</taxon>
        <taxon>Saccharomycotina</taxon>
        <taxon>Saccharomycetes</taxon>
        <taxon>Saccharomycetales</taxon>
        <taxon>Saccharomycetaceae</taxon>
        <taxon>Henningerozyma</taxon>
    </lineage>
</organism>
<proteinExistence type="inferred from homology"/>
<feature type="transmembrane region" description="Helical" evidence="5">
    <location>
        <begin position="29"/>
        <end position="51"/>
    </location>
</feature>
<dbReference type="GO" id="GO:0006888">
    <property type="term" value="P:endoplasmic reticulum to Golgi vesicle-mediated transport"/>
    <property type="evidence" value="ECO:0007669"/>
    <property type="project" value="UniProtKB-UniRule"/>
</dbReference>
<keyword evidence="4 5" id="KW-0472">Membrane</keyword>
<reference evidence="8 9" key="1">
    <citation type="journal article" date="2011" name="Proc. Natl. Acad. Sci. U.S.A.">
        <title>Evolutionary erosion of yeast sex chromosomes by mating-type switching accidents.</title>
        <authorList>
            <person name="Gordon J.L."/>
            <person name="Armisen D."/>
            <person name="Proux-Wera E."/>
            <person name="Oheigeartaigh S.S."/>
            <person name="Byrne K.P."/>
            <person name="Wolfe K.H."/>
        </authorList>
    </citation>
    <scope>NUCLEOTIDE SEQUENCE [LARGE SCALE GENOMIC DNA]</scope>
    <source>
        <strain evidence="9">ATCC 34711 / CBS 6284 / DSM 70876 / NBRC 10599 / NRRL Y-10934 / UCD 77-7</strain>
    </source>
</reference>
<evidence type="ECO:0000256" key="3">
    <source>
        <dbReference type="ARBA" id="ARBA00022989"/>
    </source>
</evidence>
<keyword evidence="2 5" id="KW-0812">Transmembrane</keyword>
<dbReference type="InterPro" id="IPR039542">
    <property type="entry name" value="Erv_N"/>
</dbReference>
<evidence type="ECO:0000256" key="1">
    <source>
        <dbReference type="ARBA" id="ARBA00004370"/>
    </source>
</evidence>
<dbReference type="Pfam" id="PF13850">
    <property type="entry name" value="ERGIC_N"/>
    <property type="match status" value="1"/>
</dbReference>
<dbReference type="Pfam" id="PF07970">
    <property type="entry name" value="COPIIcoated_ERV"/>
    <property type="match status" value="1"/>
</dbReference>
<keyword evidence="3 5" id="KW-1133">Transmembrane helix</keyword>
<dbReference type="InterPro" id="IPR045888">
    <property type="entry name" value="Erv"/>
</dbReference>
<dbReference type="HOGENOM" id="CLU_034705_2_1_1"/>
<evidence type="ECO:0000256" key="2">
    <source>
        <dbReference type="ARBA" id="ARBA00022692"/>
    </source>
</evidence>
<dbReference type="InParanoid" id="I2GZB1"/>
<comment type="subcellular location">
    <subcellularLocation>
        <location evidence="5">Endoplasmic reticulum membrane</location>
        <topology evidence="5">Multi-pass membrane protein</topology>
    </subcellularLocation>
    <subcellularLocation>
        <location evidence="5">Endoplasmic reticulum-Golgi intermediate compartment membrane</location>
        <topology evidence="5">Multi-pass membrane protein</topology>
    </subcellularLocation>
    <subcellularLocation>
        <location evidence="5">Golgi apparatus membrane</location>
        <topology evidence="5">Multi-pass membrane protein</topology>
    </subcellularLocation>
    <subcellularLocation>
        <location evidence="1">Membrane</location>
    </subcellularLocation>
</comment>
<dbReference type="PANTHER" id="PTHR10984:SF81">
    <property type="entry name" value="ER-DERIVED VESICLES PROTEIN ERV41"/>
    <property type="match status" value="1"/>
</dbReference>
<dbReference type="AlphaFoldDB" id="I2GZB1"/>
<keyword evidence="5" id="KW-0333">Golgi apparatus</keyword>